<keyword evidence="2 8" id="KW-0732">Signal</keyword>
<dbReference type="InterPro" id="IPR009030">
    <property type="entry name" value="Growth_fac_rcpt_cys_sf"/>
</dbReference>
<feature type="disulfide bond" evidence="6">
    <location>
        <begin position="366"/>
        <end position="375"/>
    </location>
</feature>
<feature type="chain" id="PRO_5029764601" description="EGF-like domain-containing protein" evidence="8">
    <location>
        <begin position="27"/>
        <end position="530"/>
    </location>
</feature>
<evidence type="ECO:0000256" key="2">
    <source>
        <dbReference type="ARBA" id="ARBA00022729"/>
    </source>
</evidence>
<protein>
    <recommendedName>
        <fullName evidence="9">EGF-like domain-containing protein</fullName>
    </recommendedName>
</protein>
<feature type="domain" description="EGF-like" evidence="9">
    <location>
        <begin position="297"/>
        <end position="338"/>
    </location>
</feature>
<sequence length="530" mass="57903">MDRPTMSQLWMIAVFISAQVCKPSYCTDKMFITKAAHAVIVMAEAIDYSFVNTSFIEIPLKGVEFPIGVEFDPRSERIYWTDAKLHTVNRAALDGSSQEVIVQLQTISGDHYYPYGIALNLDDDKVYWIDQYRDVIGIANLDGTSKRDLLTTDYNSNLIAIVYSTFRRKIFWTNRGQFPKIEMANADGTERVTLLDGDVDSNFTHPTGICLDATEQILYWTDTTENTIEHLDLDDRQRATSLKFVSDGHPFGIAKYFEDIYFSDHLYNGVYAIDFPAGNVALVDMRVSFVAEIHIYADTSCPGGNFCASTGTCVINRRQPDVTFRCICDEGYNGNNCESNINDCDPELCMNGGICTDGINSFTCDCVAGYTDSTCSTDIDDCDPDPCMNGATCTDGINSFTCDCVAGYTDSTCSTDINNCDPDPCMNGGTCTDGINSFTCDCVAGYTDSTCSSDINNCDPDPCMNGGICTDGINAFTCDCVAGYTDSTCFTDIDDCDPDPCMNGATCTDGINSFTCDCVAGYTDSTCSSG</sequence>
<dbReference type="GO" id="GO:0005509">
    <property type="term" value="F:calcium ion binding"/>
    <property type="evidence" value="ECO:0007669"/>
    <property type="project" value="InterPro"/>
</dbReference>
<feature type="signal peptide" evidence="8">
    <location>
        <begin position="1"/>
        <end position="26"/>
    </location>
</feature>
<feature type="domain" description="EGF-like" evidence="9">
    <location>
        <begin position="454"/>
        <end position="490"/>
    </location>
</feature>
<dbReference type="PROSITE" id="PS00022">
    <property type="entry name" value="EGF_1"/>
    <property type="match status" value="1"/>
</dbReference>
<dbReference type="SMART" id="SM00181">
    <property type="entry name" value="EGF"/>
    <property type="match status" value="6"/>
</dbReference>
<dbReference type="SUPFAM" id="SSF63825">
    <property type="entry name" value="YWTD domain"/>
    <property type="match status" value="1"/>
</dbReference>
<dbReference type="SUPFAM" id="SSF57184">
    <property type="entry name" value="Growth factor receptor domain"/>
    <property type="match status" value="1"/>
</dbReference>
<feature type="disulfide bond" evidence="6">
    <location>
        <begin position="480"/>
        <end position="489"/>
    </location>
</feature>
<dbReference type="GO" id="GO:0005886">
    <property type="term" value="C:plasma membrane"/>
    <property type="evidence" value="ECO:0007669"/>
    <property type="project" value="UniProtKB-ARBA"/>
</dbReference>
<evidence type="ECO:0000256" key="5">
    <source>
        <dbReference type="ARBA" id="ARBA00023180"/>
    </source>
</evidence>
<feature type="disulfide bond" evidence="6">
    <location>
        <begin position="328"/>
        <end position="337"/>
    </location>
</feature>
<keyword evidence="11" id="KW-1185">Reference proteome</keyword>
<feature type="domain" description="EGF-like" evidence="9">
    <location>
        <begin position="378"/>
        <end position="414"/>
    </location>
</feature>
<proteinExistence type="predicted"/>
<feature type="domain" description="EGF-like" evidence="9">
    <location>
        <begin position="416"/>
        <end position="452"/>
    </location>
</feature>
<evidence type="ECO:0000256" key="3">
    <source>
        <dbReference type="ARBA" id="ARBA00022737"/>
    </source>
</evidence>
<feature type="domain" description="EGF-like" evidence="9">
    <location>
        <begin position="492"/>
        <end position="528"/>
    </location>
</feature>
<dbReference type="GeneID" id="100890079"/>
<dbReference type="Proteomes" id="UP000007110">
    <property type="component" value="Unassembled WGS sequence"/>
</dbReference>
<evidence type="ECO:0000256" key="4">
    <source>
        <dbReference type="ARBA" id="ARBA00023157"/>
    </source>
</evidence>
<evidence type="ECO:0000256" key="1">
    <source>
        <dbReference type="ARBA" id="ARBA00022536"/>
    </source>
</evidence>
<dbReference type="OrthoDB" id="6157061at2759"/>
<dbReference type="Pfam" id="PF00008">
    <property type="entry name" value="EGF"/>
    <property type="match status" value="4"/>
</dbReference>
<dbReference type="Gene3D" id="2.120.10.30">
    <property type="entry name" value="TolB, C-terminal domain"/>
    <property type="match status" value="1"/>
</dbReference>
<feature type="disulfide bond" evidence="6">
    <location>
        <begin position="404"/>
        <end position="413"/>
    </location>
</feature>
<evidence type="ECO:0000256" key="7">
    <source>
        <dbReference type="PROSITE-ProRule" id="PRU00461"/>
    </source>
</evidence>
<dbReference type="PROSITE" id="PS01187">
    <property type="entry name" value="EGF_CA"/>
    <property type="match status" value="2"/>
</dbReference>
<reference evidence="11" key="1">
    <citation type="submission" date="2015-02" db="EMBL/GenBank/DDBJ databases">
        <title>Genome sequencing for Strongylocentrotus purpuratus.</title>
        <authorList>
            <person name="Murali S."/>
            <person name="Liu Y."/>
            <person name="Vee V."/>
            <person name="English A."/>
            <person name="Wang M."/>
            <person name="Skinner E."/>
            <person name="Han Y."/>
            <person name="Muzny D.M."/>
            <person name="Worley K.C."/>
            <person name="Gibbs R.A."/>
        </authorList>
    </citation>
    <scope>NUCLEOTIDE SEQUENCE</scope>
</reference>
<feature type="repeat" description="LDL-receptor class B" evidence="7">
    <location>
        <begin position="168"/>
        <end position="215"/>
    </location>
</feature>
<dbReference type="SUPFAM" id="SSF57196">
    <property type="entry name" value="EGF/Laminin"/>
    <property type="match status" value="3"/>
</dbReference>
<dbReference type="FunFam" id="2.10.25.10:FF:000143">
    <property type="entry name" value="Protein crumbs 1"/>
    <property type="match status" value="1"/>
</dbReference>
<name>A0A7M7PMW0_STRPU</name>
<dbReference type="InterPro" id="IPR000152">
    <property type="entry name" value="EGF-type_Asp/Asn_hydroxyl_site"/>
</dbReference>
<dbReference type="InterPro" id="IPR013032">
    <property type="entry name" value="EGF-like_CS"/>
</dbReference>
<dbReference type="AlphaFoldDB" id="A0A7M7PMW0"/>
<dbReference type="PROSITE" id="PS51120">
    <property type="entry name" value="LDLRB"/>
    <property type="match status" value="2"/>
</dbReference>
<dbReference type="InterPro" id="IPR000033">
    <property type="entry name" value="LDLR_classB_rpt"/>
</dbReference>
<comment type="caution">
    <text evidence="6">Lacks conserved residue(s) required for the propagation of feature annotation.</text>
</comment>
<keyword evidence="3" id="KW-0677">Repeat</keyword>
<evidence type="ECO:0000313" key="10">
    <source>
        <dbReference type="EnsemblMetazoa" id="XP_030851778"/>
    </source>
</evidence>
<dbReference type="EnsemblMetazoa" id="XM_030995918">
    <property type="protein sequence ID" value="XP_030851778"/>
    <property type="gene ID" value="LOC100890079"/>
</dbReference>
<dbReference type="InterPro" id="IPR018097">
    <property type="entry name" value="EGF_Ca-bd_CS"/>
</dbReference>
<feature type="domain" description="EGF-like" evidence="9">
    <location>
        <begin position="340"/>
        <end position="376"/>
    </location>
</feature>
<dbReference type="FunFam" id="2.10.25.10:FF:000122">
    <property type="entry name" value="Protein crumbs homolog 2"/>
    <property type="match status" value="4"/>
</dbReference>
<dbReference type="OMA" id="YWTERIS"/>
<dbReference type="PANTHER" id="PTHR24049">
    <property type="entry name" value="CRUMBS FAMILY MEMBER"/>
    <property type="match status" value="1"/>
</dbReference>
<feature type="disulfide bond" evidence="6">
    <location>
        <begin position="518"/>
        <end position="527"/>
    </location>
</feature>
<keyword evidence="5" id="KW-0325">Glycoprotein</keyword>
<dbReference type="SMART" id="SM00179">
    <property type="entry name" value="EGF_CA"/>
    <property type="match status" value="5"/>
</dbReference>
<keyword evidence="4 6" id="KW-1015">Disulfide bond</keyword>
<dbReference type="KEGG" id="spu:100890079"/>
<feature type="repeat" description="LDL-receptor class B" evidence="7">
    <location>
        <begin position="76"/>
        <end position="123"/>
    </location>
</feature>
<feature type="disulfide bond" evidence="6">
    <location>
        <begin position="442"/>
        <end position="451"/>
    </location>
</feature>
<keyword evidence="1 6" id="KW-0245">EGF-like domain</keyword>
<evidence type="ECO:0000256" key="8">
    <source>
        <dbReference type="SAM" id="SignalP"/>
    </source>
</evidence>
<dbReference type="PRINTS" id="PR00010">
    <property type="entry name" value="EGFBLOOD"/>
</dbReference>
<dbReference type="InParanoid" id="A0A7M7PMW0"/>
<dbReference type="PROSITE" id="PS00010">
    <property type="entry name" value="ASX_HYDROXYL"/>
    <property type="match status" value="5"/>
</dbReference>
<dbReference type="RefSeq" id="XP_030851778.1">
    <property type="nucleotide sequence ID" value="XM_030995918.1"/>
</dbReference>
<dbReference type="InterPro" id="IPR000742">
    <property type="entry name" value="EGF"/>
</dbReference>
<dbReference type="Pfam" id="PF12661">
    <property type="entry name" value="hEGF"/>
    <property type="match status" value="1"/>
</dbReference>
<dbReference type="InterPro" id="IPR001881">
    <property type="entry name" value="EGF-like_Ca-bd_dom"/>
</dbReference>
<dbReference type="PROSITE" id="PS50026">
    <property type="entry name" value="EGF_3"/>
    <property type="match status" value="6"/>
</dbReference>
<accession>A0A7M7PMW0</accession>
<evidence type="ECO:0000259" key="9">
    <source>
        <dbReference type="PROSITE" id="PS50026"/>
    </source>
</evidence>
<reference evidence="10" key="2">
    <citation type="submission" date="2021-01" db="UniProtKB">
        <authorList>
            <consortium name="EnsemblMetazoa"/>
        </authorList>
    </citation>
    <scope>IDENTIFICATION</scope>
</reference>
<organism evidence="10 11">
    <name type="scientific">Strongylocentrotus purpuratus</name>
    <name type="common">Purple sea urchin</name>
    <dbReference type="NCBI Taxonomy" id="7668"/>
    <lineage>
        <taxon>Eukaryota</taxon>
        <taxon>Metazoa</taxon>
        <taxon>Echinodermata</taxon>
        <taxon>Eleutherozoa</taxon>
        <taxon>Echinozoa</taxon>
        <taxon>Echinoidea</taxon>
        <taxon>Euechinoidea</taxon>
        <taxon>Echinacea</taxon>
        <taxon>Camarodonta</taxon>
        <taxon>Echinidea</taxon>
        <taxon>Strongylocentrotidae</taxon>
        <taxon>Strongylocentrotus</taxon>
    </lineage>
</organism>
<dbReference type="PANTHER" id="PTHR24049:SF22">
    <property type="entry name" value="DROSOPHILA CRUMBS HOMOLOG"/>
    <property type="match status" value="1"/>
</dbReference>
<dbReference type="PROSITE" id="PS01186">
    <property type="entry name" value="EGF_2"/>
    <property type="match status" value="6"/>
</dbReference>
<dbReference type="Gene3D" id="2.10.25.10">
    <property type="entry name" value="Laminin"/>
    <property type="match status" value="6"/>
</dbReference>
<dbReference type="SMART" id="SM00135">
    <property type="entry name" value="LY"/>
    <property type="match status" value="4"/>
</dbReference>
<dbReference type="CDD" id="cd00054">
    <property type="entry name" value="EGF_CA"/>
    <property type="match status" value="5"/>
</dbReference>
<evidence type="ECO:0000256" key="6">
    <source>
        <dbReference type="PROSITE-ProRule" id="PRU00076"/>
    </source>
</evidence>
<dbReference type="InterPro" id="IPR011042">
    <property type="entry name" value="6-blade_b-propeller_TolB-like"/>
</dbReference>
<dbReference type="InterPro" id="IPR051022">
    <property type="entry name" value="Notch_Cell-Fate_Det"/>
</dbReference>
<dbReference type="GO" id="GO:0005112">
    <property type="term" value="F:Notch binding"/>
    <property type="evidence" value="ECO:0000318"/>
    <property type="project" value="GO_Central"/>
</dbReference>
<dbReference type="Pfam" id="PF00058">
    <property type="entry name" value="Ldl_recept_b"/>
    <property type="match status" value="2"/>
</dbReference>
<evidence type="ECO:0000313" key="11">
    <source>
        <dbReference type="Proteomes" id="UP000007110"/>
    </source>
</evidence>
<dbReference type="GO" id="GO:0007219">
    <property type="term" value="P:Notch signaling pathway"/>
    <property type="evidence" value="ECO:0000318"/>
    <property type="project" value="GO_Central"/>
</dbReference>